<dbReference type="GeneID" id="106988292"/>
<dbReference type="Proteomes" id="UP001652583">
    <property type="component" value="Chromosome D3"/>
</dbReference>
<organism evidence="1 2">
    <name type="scientific">Acinonyx jubatus</name>
    <name type="common">Cheetah</name>
    <dbReference type="NCBI Taxonomy" id="32536"/>
    <lineage>
        <taxon>Eukaryota</taxon>
        <taxon>Metazoa</taxon>
        <taxon>Chordata</taxon>
        <taxon>Craniata</taxon>
        <taxon>Vertebrata</taxon>
        <taxon>Euteleostomi</taxon>
        <taxon>Mammalia</taxon>
        <taxon>Eutheria</taxon>
        <taxon>Laurasiatheria</taxon>
        <taxon>Carnivora</taxon>
        <taxon>Feliformia</taxon>
        <taxon>Felidae</taxon>
        <taxon>Felinae</taxon>
        <taxon>Acinonyx</taxon>
    </lineage>
</organism>
<dbReference type="InterPro" id="IPR039471">
    <property type="entry name" value="CXorf65-like"/>
</dbReference>
<keyword evidence="1" id="KW-1185">Reference proteome</keyword>
<name>A0ABM3NSZ7_ACIJB</name>
<gene>
    <name evidence="2" type="primary">CD3H22orf15</name>
</gene>
<reference evidence="2" key="1">
    <citation type="submission" date="2025-08" db="UniProtKB">
        <authorList>
            <consortium name="RefSeq"/>
        </authorList>
    </citation>
    <scope>IDENTIFICATION</scope>
    <source>
        <tissue evidence="2">Blood</tissue>
    </source>
</reference>
<dbReference type="RefSeq" id="XP_053062541.1">
    <property type="nucleotide sequence ID" value="XM_053206566.1"/>
</dbReference>
<dbReference type="PANTHER" id="PTHR33887:SF1">
    <property type="entry name" value="GENE 867-RELATED"/>
    <property type="match status" value="1"/>
</dbReference>
<dbReference type="PANTHER" id="PTHR33887">
    <property type="entry name" value="PB1 DOMAIN-CONTAINING PROTEIN"/>
    <property type="match status" value="1"/>
</dbReference>
<sequence>MSYVPWSLTSQKMGGGGYSLNLGDLFPPRVTEEMKARQMVPDWEKQRVPFTHLCPVPTAGCWELVNTWCSLVTLTAHLRQRGQVPPDATIALLAEDGHLVSLDEGASQAPSMGSPLLQEHGTYVLVQIISKWGPRFPLGVMLGCERGTAVRDHPRPGPAPHFGQDLALTLPIQCLVDPSQGQQIGRVRGEGGNHQASQESVLLPPQRGRMGRPPATSPYWRTWMTSVQSSQVSLTLQPQGEGAPSPQLP</sequence>
<dbReference type="Pfam" id="PF15874">
    <property type="entry name" value="Il2rg"/>
    <property type="match status" value="1"/>
</dbReference>
<accession>A0ABM3NSZ7</accession>
<evidence type="ECO:0000313" key="2">
    <source>
        <dbReference type="RefSeq" id="XP_053062541.1"/>
    </source>
</evidence>
<proteinExistence type="predicted"/>
<protein>
    <submittedName>
        <fullName evidence="2">Uncharacterized protein C22orf15 homolog isoform X1</fullName>
    </submittedName>
</protein>
<evidence type="ECO:0000313" key="1">
    <source>
        <dbReference type="Proteomes" id="UP001652583"/>
    </source>
</evidence>